<evidence type="ECO:0000313" key="3">
    <source>
        <dbReference type="EMBL" id="NNV20648.1"/>
    </source>
</evidence>
<accession>A0A7Y3T4G5</accession>
<dbReference type="RefSeq" id="WP_171379919.1">
    <property type="nucleotide sequence ID" value="NZ_PKQI01000002.1"/>
</dbReference>
<gene>
    <name evidence="3" type="ORF">EHE22_09440</name>
</gene>
<keyword evidence="1" id="KW-0472">Membrane</keyword>
<comment type="caution">
    <text evidence="3">The sequence shown here is derived from an EMBL/GenBank/DDBJ whole genome shotgun (WGS) entry which is preliminary data.</text>
</comment>
<dbReference type="InterPro" id="IPR009826">
    <property type="entry name" value="DNA_circ_N"/>
</dbReference>
<dbReference type="Pfam" id="PF07157">
    <property type="entry name" value="DNA_circ_N"/>
    <property type="match status" value="1"/>
</dbReference>
<dbReference type="AlphaFoldDB" id="A0A7Y3T4G5"/>
<feature type="transmembrane region" description="Helical" evidence="1">
    <location>
        <begin position="132"/>
        <end position="156"/>
    </location>
</feature>
<dbReference type="Proteomes" id="UP000526233">
    <property type="component" value="Unassembled WGS sequence"/>
</dbReference>
<organism evidence="3 4">
    <name type="scientific">Brucella pseudogrignonensis</name>
    <dbReference type="NCBI Taxonomy" id="419475"/>
    <lineage>
        <taxon>Bacteria</taxon>
        <taxon>Pseudomonadati</taxon>
        <taxon>Pseudomonadota</taxon>
        <taxon>Alphaproteobacteria</taxon>
        <taxon>Hyphomicrobiales</taxon>
        <taxon>Brucellaceae</taxon>
        <taxon>Brucella/Ochrobactrum group</taxon>
        <taxon>Brucella</taxon>
    </lineage>
</organism>
<keyword evidence="1" id="KW-0812">Transmembrane</keyword>
<reference evidence="3 4" key="1">
    <citation type="submission" date="2018-11" db="EMBL/GenBank/DDBJ databases">
        <title>Genome sequencing and analysis.</title>
        <authorList>
            <person name="Huang Y.-T."/>
        </authorList>
    </citation>
    <scope>NUCLEOTIDE SEQUENCE [LARGE SCALE GENOMIC DNA]</scope>
    <source>
        <strain evidence="3 4">SHIN</strain>
    </source>
</reference>
<name>A0A7Y3T4G5_9HYPH</name>
<dbReference type="EMBL" id="PKQI01000002">
    <property type="protein sequence ID" value="NNV20648.1"/>
    <property type="molecule type" value="Genomic_DNA"/>
</dbReference>
<proteinExistence type="predicted"/>
<evidence type="ECO:0000259" key="2">
    <source>
        <dbReference type="Pfam" id="PF07157"/>
    </source>
</evidence>
<evidence type="ECO:0000256" key="1">
    <source>
        <dbReference type="SAM" id="Phobius"/>
    </source>
</evidence>
<feature type="domain" description="DNA circulation N-terminal" evidence="2">
    <location>
        <begin position="15"/>
        <end position="100"/>
    </location>
</feature>
<keyword evidence="1" id="KW-1133">Transmembrane helix</keyword>
<evidence type="ECO:0000313" key="4">
    <source>
        <dbReference type="Proteomes" id="UP000526233"/>
    </source>
</evidence>
<sequence length="417" mass="43711">MMIFDSVSDILPGLLPASYRGISFFVPDTSTQVGRRVAEHLFPGIDVAAYDDMGLAPAVIQLDGLIVSDSYIVSAKALQAAFETPGPGTLVHPWLGPMQVILEETAEISFAAYELRVVRFSVSFKRYNGMGLFGFASTASALISAALTLVSLAVSLTRSPSTRTMSRLRNDATQRVSRSVVSYWQSSAGQASKLIAAALPQSLPATPDGLALAAGNVTDSVVSLVSDLAGTPAVAPAAEAVSNTTALTARQALDICAAAGDAFVKLASDTVSRPDTVLLAGTAGDALAKAAQLAAYVEFGSRSEASSLRDSLVSKLDAYTDLLSSLAESDFAAEVSASIRATRDVRLCLIADINEAIGRLPATRIIETDRATDAFQLANHLYGDDPSAIEDGYLSIIERNKPRHPAAIPSGRIEVSE</sequence>
<protein>
    <recommendedName>
        <fullName evidence="2">DNA circulation N-terminal domain-containing protein</fullName>
    </recommendedName>
</protein>